<accession>A0A381Y6L7</accession>
<keyword evidence="2" id="KW-0479">Metal-binding</keyword>
<dbReference type="PANTHER" id="PTHR47197:SF3">
    <property type="entry name" value="DIHYDRO-HEME D1 DEHYDROGENASE"/>
    <property type="match status" value="1"/>
</dbReference>
<evidence type="ECO:0000256" key="1">
    <source>
        <dbReference type="ARBA" id="ARBA00022617"/>
    </source>
</evidence>
<feature type="domain" description="Cytochrome c" evidence="4">
    <location>
        <begin position="483"/>
        <end position="585"/>
    </location>
</feature>
<gene>
    <name evidence="5" type="ORF">METZ01_LOCUS125394</name>
</gene>
<organism evidence="5">
    <name type="scientific">marine metagenome</name>
    <dbReference type="NCBI Taxonomy" id="408172"/>
    <lineage>
        <taxon>unclassified sequences</taxon>
        <taxon>metagenomes</taxon>
        <taxon>ecological metagenomes</taxon>
    </lineage>
</organism>
<evidence type="ECO:0000259" key="4">
    <source>
        <dbReference type="PROSITE" id="PS51007"/>
    </source>
</evidence>
<dbReference type="PROSITE" id="PS51007">
    <property type="entry name" value="CYTC"/>
    <property type="match status" value="2"/>
</dbReference>
<reference evidence="5" key="1">
    <citation type="submission" date="2018-05" db="EMBL/GenBank/DDBJ databases">
        <authorList>
            <person name="Lanie J.A."/>
            <person name="Ng W.-L."/>
            <person name="Kazmierczak K.M."/>
            <person name="Andrzejewski T.M."/>
            <person name="Davidsen T.M."/>
            <person name="Wayne K.J."/>
            <person name="Tettelin H."/>
            <person name="Glass J.I."/>
            <person name="Rusch D."/>
            <person name="Podicherti R."/>
            <person name="Tsui H.-C.T."/>
            <person name="Winkler M.E."/>
        </authorList>
    </citation>
    <scope>NUCLEOTIDE SEQUENCE</scope>
</reference>
<feature type="domain" description="Cytochrome c" evidence="4">
    <location>
        <begin position="349"/>
        <end position="469"/>
    </location>
</feature>
<keyword evidence="1" id="KW-0349">Heme</keyword>
<sequence>MSKRHRCFLLFFVFLLGSNSLLSRENNRSTSIALIENDSHLIVTNQESNSISIINVQQGYEKIGEIPVGSRPQTAAFDNLHKNIFVSNQNEGTLSIIDFDSLSNAGCLETNLAPFGVVVGEHLIFVSNQESHNVTVYDKSNFVRLKTINTEKFPRGLNLYEEKDRLYVTHFKNGKLTVINTNTLEIDNVINMGSNASLSQSVTITDDGKHGYLPQTFSNTINTSLQFDSAVFPSVSVVDLENGANLRKKRIGLDIVDRPVGIPLEAALNSSGDLYIVNSASDDISVVNLSNIDGVAHIEVGRNPKGIALSKSQQRAYIDNALDGTISTIDIETNLEIETFEVTLLEENARLLNGRRIFNSSSRTDLSRDQWVACSTCHFDGGNDGNSWFFTDGLRNTPSLFGVSETPPFHWSGNLDELQDVEATIRDVQGGTGLAVGESNCSPSCDQGTPNKFRSEDLDDLALYLTSLKFPSSARLGSMPQDSPYKRGEALFFDEKVGCASCHYPPLYSDGLKHNLSSTTDNIASFFDTPSLRGLTSSAPYFHDGAASTLEDVLQLSTQNDRHGSVSHLSALQKQDLLTFLKRIPIAETSIEPKEAQSCLPPSQVFGITKEMAYSDLQLNGTYFRIGGRFNLTLESSSNTPTITYVAIVPPSGDFYTIRTDGSLSALNSITSYETSFTPKEQNRKTIVNTTLPNNLKAGDYRILVVTVGIDKEVTNSENWLSFDEAVFEIRGYL</sequence>
<dbReference type="Gene3D" id="2.130.10.10">
    <property type="entry name" value="YVTN repeat-like/Quinoprotein amine dehydrogenase"/>
    <property type="match status" value="2"/>
</dbReference>
<dbReference type="SUPFAM" id="SSF46626">
    <property type="entry name" value="Cytochrome c"/>
    <property type="match status" value="2"/>
</dbReference>
<proteinExistence type="predicted"/>
<dbReference type="PANTHER" id="PTHR47197">
    <property type="entry name" value="PROTEIN NIRF"/>
    <property type="match status" value="1"/>
</dbReference>
<dbReference type="AlphaFoldDB" id="A0A381Y6L7"/>
<keyword evidence="3" id="KW-0408">Iron</keyword>
<dbReference type="InterPro" id="IPR011044">
    <property type="entry name" value="Quino_amine_DH_bsu"/>
</dbReference>
<evidence type="ECO:0000313" key="5">
    <source>
        <dbReference type="EMBL" id="SVA72540.1"/>
    </source>
</evidence>
<evidence type="ECO:0000256" key="3">
    <source>
        <dbReference type="ARBA" id="ARBA00023004"/>
    </source>
</evidence>
<dbReference type="InterPro" id="IPR015943">
    <property type="entry name" value="WD40/YVTN_repeat-like_dom_sf"/>
</dbReference>
<dbReference type="EMBL" id="UINC01017484">
    <property type="protein sequence ID" value="SVA72540.1"/>
    <property type="molecule type" value="Genomic_DNA"/>
</dbReference>
<dbReference type="GO" id="GO:0009055">
    <property type="term" value="F:electron transfer activity"/>
    <property type="evidence" value="ECO:0007669"/>
    <property type="project" value="InterPro"/>
</dbReference>
<name>A0A381Y6L7_9ZZZZ</name>
<dbReference type="SUPFAM" id="SSF50969">
    <property type="entry name" value="YVTN repeat-like/Quinoprotein amine dehydrogenase"/>
    <property type="match status" value="1"/>
</dbReference>
<dbReference type="InterPro" id="IPR036909">
    <property type="entry name" value="Cyt_c-like_dom_sf"/>
</dbReference>
<dbReference type="GO" id="GO:0046872">
    <property type="term" value="F:metal ion binding"/>
    <property type="evidence" value="ECO:0007669"/>
    <property type="project" value="UniProtKB-KW"/>
</dbReference>
<dbReference type="Gene3D" id="1.10.760.10">
    <property type="entry name" value="Cytochrome c-like domain"/>
    <property type="match status" value="2"/>
</dbReference>
<dbReference type="GO" id="GO:0020037">
    <property type="term" value="F:heme binding"/>
    <property type="evidence" value="ECO:0007669"/>
    <property type="project" value="InterPro"/>
</dbReference>
<dbReference type="InterPro" id="IPR009056">
    <property type="entry name" value="Cyt_c-like_dom"/>
</dbReference>
<evidence type="ECO:0000256" key="2">
    <source>
        <dbReference type="ARBA" id="ARBA00022723"/>
    </source>
</evidence>
<protein>
    <recommendedName>
        <fullName evidence="4">Cytochrome c domain-containing protein</fullName>
    </recommendedName>
</protein>
<dbReference type="InterPro" id="IPR051200">
    <property type="entry name" value="Host-pathogen_enzymatic-act"/>
</dbReference>